<accession>A0A0N5CSG6</accession>
<evidence type="ECO:0000313" key="20">
    <source>
        <dbReference type="Proteomes" id="UP000276776"/>
    </source>
</evidence>
<dbReference type="AlphaFoldDB" id="A0A0N5CSG6"/>
<dbReference type="GO" id="GO:0005737">
    <property type="term" value="C:cytoplasm"/>
    <property type="evidence" value="ECO:0007669"/>
    <property type="project" value="UniProtKB-SubCell"/>
</dbReference>
<evidence type="ECO:0000313" key="21">
    <source>
        <dbReference type="WBParaSite" id="TCLT_0000316701-mRNA-1"/>
    </source>
</evidence>
<dbReference type="SUPFAM" id="SSF55550">
    <property type="entry name" value="SH2 domain"/>
    <property type="match status" value="1"/>
</dbReference>
<dbReference type="PROSITE" id="PS00109">
    <property type="entry name" value="PROTEIN_KINASE_TYR"/>
    <property type="match status" value="1"/>
</dbReference>
<dbReference type="SMART" id="SM00252">
    <property type="entry name" value="SH2"/>
    <property type="match status" value="1"/>
</dbReference>
<dbReference type="SMART" id="SM00219">
    <property type="entry name" value="TyrKc"/>
    <property type="match status" value="1"/>
</dbReference>
<evidence type="ECO:0000256" key="14">
    <source>
        <dbReference type="PROSITE-ProRule" id="PRU00191"/>
    </source>
</evidence>
<evidence type="ECO:0000256" key="13">
    <source>
        <dbReference type="ARBA" id="ARBA00061333"/>
    </source>
</evidence>
<dbReference type="PANTHER" id="PTHR24418">
    <property type="entry name" value="TYROSINE-PROTEIN KINASE"/>
    <property type="match status" value="1"/>
</dbReference>
<dbReference type="InterPro" id="IPR000719">
    <property type="entry name" value="Prot_kinase_dom"/>
</dbReference>
<dbReference type="InterPro" id="IPR020635">
    <property type="entry name" value="Tyr_kinase_cat_dom"/>
</dbReference>
<keyword evidence="10" id="KW-0472">Membrane</keyword>
<evidence type="ECO:0000259" key="18">
    <source>
        <dbReference type="PROSITE" id="PS50011"/>
    </source>
</evidence>
<evidence type="ECO:0000256" key="15">
    <source>
        <dbReference type="PROSITE-ProRule" id="PRU10141"/>
    </source>
</evidence>
<organism evidence="21">
    <name type="scientific">Thelazia callipaeda</name>
    <name type="common">Oriental eyeworm</name>
    <name type="synonym">Parasitic nematode</name>
    <dbReference type="NCBI Taxonomy" id="103827"/>
    <lineage>
        <taxon>Eukaryota</taxon>
        <taxon>Metazoa</taxon>
        <taxon>Ecdysozoa</taxon>
        <taxon>Nematoda</taxon>
        <taxon>Chromadorea</taxon>
        <taxon>Rhabditida</taxon>
        <taxon>Spirurina</taxon>
        <taxon>Spiruromorpha</taxon>
        <taxon>Thelazioidea</taxon>
        <taxon>Thelaziidae</taxon>
        <taxon>Thelazia</taxon>
    </lineage>
</organism>
<keyword evidence="8 15" id="KW-0067">ATP-binding</keyword>
<dbReference type="Gene3D" id="1.10.510.10">
    <property type="entry name" value="Transferase(Phosphotransferase) domain 1"/>
    <property type="match status" value="1"/>
</dbReference>
<dbReference type="WBParaSite" id="TCLT_0000316701-mRNA-1">
    <property type="protein sequence ID" value="TCLT_0000316701-mRNA-1"/>
    <property type="gene ID" value="TCLT_0000316701"/>
</dbReference>
<dbReference type="GO" id="GO:0004715">
    <property type="term" value="F:non-membrane spanning protein tyrosine kinase activity"/>
    <property type="evidence" value="ECO:0007669"/>
    <property type="project" value="UniProtKB-EC"/>
</dbReference>
<dbReference type="GO" id="GO:0005886">
    <property type="term" value="C:plasma membrane"/>
    <property type="evidence" value="ECO:0007669"/>
    <property type="project" value="UniProtKB-SubCell"/>
</dbReference>
<evidence type="ECO:0000256" key="16">
    <source>
        <dbReference type="RuleBase" id="RU362096"/>
    </source>
</evidence>
<keyword evidence="7 16" id="KW-0418">Kinase</keyword>
<comment type="subcellular location">
    <subcellularLocation>
        <location evidence="1">Cell membrane</location>
        <topology evidence="1">Peripheral membrane protein</topology>
    </subcellularLocation>
    <subcellularLocation>
        <location evidence="2">Cytoplasm</location>
    </subcellularLocation>
</comment>
<dbReference type="EMBL" id="UYYF01001076">
    <property type="protein sequence ID" value="VDM99503.1"/>
    <property type="molecule type" value="Genomic_DNA"/>
</dbReference>
<dbReference type="InterPro" id="IPR000980">
    <property type="entry name" value="SH2"/>
</dbReference>
<dbReference type="InterPro" id="IPR001245">
    <property type="entry name" value="Ser-Thr/Tyr_kinase_cat_dom"/>
</dbReference>
<evidence type="ECO:0000256" key="11">
    <source>
        <dbReference type="ARBA" id="ARBA00023137"/>
    </source>
</evidence>
<dbReference type="FunFam" id="3.30.200.20:FF:000194">
    <property type="entry name" value="protein-tyrosine kinase 2-beta isoform X1"/>
    <property type="match status" value="1"/>
</dbReference>
<evidence type="ECO:0000256" key="10">
    <source>
        <dbReference type="ARBA" id="ARBA00023136"/>
    </source>
</evidence>
<keyword evidence="6 15" id="KW-0547">Nucleotide-binding</keyword>
<keyword evidence="11 16" id="KW-0829">Tyrosine-protein kinase</keyword>
<dbReference type="InterPro" id="IPR050198">
    <property type="entry name" value="Non-receptor_tyrosine_kinases"/>
</dbReference>
<dbReference type="Gene3D" id="3.30.505.10">
    <property type="entry name" value="SH2 domain"/>
    <property type="match status" value="1"/>
</dbReference>
<evidence type="ECO:0000256" key="12">
    <source>
        <dbReference type="ARBA" id="ARBA00051245"/>
    </source>
</evidence>
<dbReference type="OrthoDB" id="535945at2759"/>
<sequence length="288" mass="32794">MSNVVSDKYYHGFLARKDIEPLLIHDGDFLVRTVYWKDELILSLAVCTDKGIKNFIINQDQKGEFYIEKVKKSSIDELIQWHLSTKTPISISSQAIIKTAIPRPNWLVKKDQVKMIKKLGKGAFGEVYFAEYTDANSNVHQSAVKTMHAEASRTARLSFLKEARIMRKFDHPNIVHIYGIAADESPLLILMELCSGGSALSYLRKNRGMILPDMKLRFTYESARGLEYLESKKCIHRDIAARNCLLTANNHVKISDFGMSDEKTIIQNSSLDKVNPLFSVFFLDSQIV</sequence>
<dbReference type="InterPro" id="IPR008266">
    <property type="entry name" value="Tyr_kinase_AS"/>
</dbReference>
<evidence type="ECO:0000259" key="17">
    <source>
        <dbReference type="PROSITE" id="PS50001"/>
    </source>
</evidence>
<dbReference type="InterPro" id="IPR017441">
    <property type="entry name" value="Protein_kinase_ATP_BS"/>
</dbReference>
<reference evidence="21" key="1">
    <citation type="submission" date="2017-02" db="UniProtKB">
        <authorList>
            <consortium name="WormBaseParasite"/>
        </authorList>
    </citation>
    <scope>IDENTIFICATION</scope>
</reference>
<feature type="binding site" evidence="15">
    <location>
        <position position="145"/>
    </location>
    <ligand>
        <name>ATP</name>
        <dbReference type="ChEBI" id="CHEBI:30616"/>
    </ligand>
</feature>
<evidence type="ECO:0000256" key="6">
    <source>
        <dbReference type="ARBA" id="ARBA00022741"/>
    </source>
</evidence>
<dbReference type="InterPro" id="IPR036860">
    <property type="entry name" value="SH2_dom_sf"/>
</dbReference>
<keyword evidence="5 16" id="KW-0808">Transferase</keyword>
<dbReference type="InterPro" id="IPR035849">
    <property type="entry name" value="Fes/Fps/Fer_SH2"/>
</dbReference>
<evidence type="ECO:0000256" key="4">
    <source>
        <dbReference type="ARBA" id="ARBA00022490"/>
    </source>
</evidence>
<evidence type="ECO:0000313" key="19">
    <source>
        <dbReference type="EMBL" id="VDM99503.1"/>
    </source>
</evidence>
<evidence type="ECO:0000256" key="7">
    <source>
        <dbReference type="ARBA" id="ARBA00022777"/>
    </source>
</evidence>
<dbReference type="STRING" id="103827.A0A0N5CSG6"/>
<dbReference type="PROSITE" id="PS00107">
    <property type="entry name" value="PROTEIN_KINASE_ATP"/>
    <property type="match status" value="1"/>
</dbReference>
<proteinExistence type="inferred from homology"/>
<dbReference type="Pfam" id="PF00017">
    <property type="entry name" value="SH2"/>
    <property type="match status" value="1"/>
</dbReference>
<dbReference type="GO" id="GO:0005524">
    <property type="term" value="F:ATP binding"/>
    <property type="evidence" value="ECO:0007669"/>
    <property type="project" value="UniProtKB-UniRule"/>
</dbReference>
<dbReference type="Pfam" id="PF07714">
    <property type="entry name" value="PK_Tyr_Ser-Thr"/>
    <property type="match status" value="1"/>
</dbReference>
<name>A0A0N5CSG6_THECL</name>
<feature type="domain" description="Protein kinase" evidence="18">
    <location>
        <begin position="113"/>
        <end position="288"/>
    </location>
</feature>
<gene>
    <name evidence="19" type="ORF">TCLT_LOCUS3167</name>
</gene>
<evidence type="ECO:0000256" key="8">
    <source>
        <dbReference type="ARBA" id="ARBA00022840"/>
    </source>
</evidence>
<comment type="catalytic activity">
    <reaction evidence="12 16">
        <text>L-tyrosyl-[protein] + ATP = O-phospho-L-tyrosyl-[protein] + ADP + H(+)</text>
        <dbReference type="Rhea" id="RHEA:10596"/>
        <dbReference type="Rhea" id="RHEA-COMP:10136"/>
        <dbReference type="Rhea" id="RHEA-COMP:20101"/>
        <dbReference type="ChEBI" id="CHEBI:15378"/>
        <dbReference type="ChEBI" id="CHEBI:30616"/>
        <dbReference type="ChEBI" id="CHEBI:46858"/>
        <dbReference type="ChEBI" id="CHEBI:61978"/>
        <dbReference type="ChEBI" id="CHEBI:456216"/>
        <dbReference type="EC" id="2.7.10.2"/>
    </reaction>
</comment>
<evidence type="ECO:0000256" key="1">
    <source>
        <dbReference type="ARBA" id="ARBA00004202"/>
    </source>
</evidence>
<dbReference type="EC" id="2.7.10.2" evidence="16"/>
<evidence type="ECO:0000256" key="2">
    <source>
        <dbReference type="ARBA" id="ARBA00004496"/>
    </source>
</evidence>
<dbReference type="PROSITE" id="PS50011">
    <property type="entry name" value="PROTEIN_KINASE_DOM"/>
    <property type="match status" value="1"/>
</dbReference>
<feature type="domain" description="SH2" evidence="17">
    <location>
        <begin position="9"/>
        <end position="103"/>
    </location>
</feature>
<dbReference type="InterPro" id="IPR011009">
    <property type="entry name" value="Kinase-like_dom_sf"/>
</dbReference>
<protein>
    <recommendedName>
        <fullName evidence="16">Tyrosine-protein kinase</fullName>
        <ecNumber evidence="16">2.7.10.2</ecNumber>
    </recommendedName>
</protein>
<keyword evidence="9 14" id="KW-0727">SH2 domain</keyword>
<comment type="similarity">
    <text evidence="13">Belongs to the protein kinase superfamily. Tyr protein kinase family. Fes/fps subfamily.</text>
</comment>
<keyword evidence="4" id="KW-0963">Cytoplasm</keyword>
<evidence type="ECO:0000256" key="3">
    <source>
        <dbReference type="ARBA" id="ARBA00022475"/>
    </source>
</evidence>
<evidence type="ECO:0000256" key="9">
    <source>
        <dbReference type="ARBA" id="ARBA00022999"/>
    </source>
</evidence>
<dbReference type="Proteomes" id="UP000276776">
    <property type="component" value="Unassembled WGS sequence"/>
</dbReference>
<dbReference type="PROSITE" id="PS50001">
    <property type="entry name" value="SH2"/>
    <property type="match status" value="1"/>
</dbReference>
<dbReference type="CDD" id="cd10361">
    <property type="entry name" value="SH2_Fps_family"/>
    <property type="match status" value="1"/>
</dbReference>
<evidence type="ECO:0000256" key="5">
    <source>
        <dbReference type="ARBA" id="ARBA00022679"/>
    </source>
</evidence>
<reference evidence="19 20" key="2">
    <citation type="submission" date="2018-11" db="EMBL/GenBank/DDBJ databases">
        <authorList>
            <consortium name="Pathogen Informatics"/>
        </authorList>
    </citation>
    <scope>NUCLEOTIDE SEQUENCE [LARGE SCALE GENOMIC DNA]</scope>
</reference>
<keyword evidence="20" id="KW-1185">Reference proteome</keyword>
<keyword evidence="3" id="KW-1003">Cell membrane</keyword>
<dbReference type="OMA" id="VEQVMPP"/>
<dbReference type="SUPFAM" id="SSF56112">
    <property type="entry name" value="Protein kinase-like (PK-like)"/>
    <property type="match status" value="1"/>
</dbReference>